<feature type="non-terminal residue" evidence="1">
    <location>
        <position position="1"/>
    </location>
</feature>
<dbReference type="Proteomes" id="UP001145114">
    <property type="component" value="Unassembled WGS sequence"/>
</dbReference>
<dbReference type="EMBL" id="JAMZIH010000173">
    <property type="protein sequence ID" value="KAJ1679801.1"/>
    <property type="molecule type" value="Genomic_DNA"/>
</dbReference>
<keyword evidence="2" id="KW-1185">Reference proteome</keyword>
<comment type="caution">
    <text evidence="1">The sequence shown here is derived from an EMBL/GenBank/DDBJ whole genome shotgun (WGS) entry which is preliminary data.</text>
</comment>
<gene>
    <name evidence="1" type="ORF">EV182_001298</name>
</gene>
<protein>
    <submittedName>
        <fullName evidence="1">Uncharacterized protein</fullName>
    </submittedName>
</protein>
<evidence type="ECO:0000313" key="2">
    <source>
        <dbReference type="Proteomes" id="UP001145114"/>
    </source>
</evidence>
<accession>A0ACC1HVW3</accession>
<evidence type="ECO:0000313" key="1">
    <source>
        <dbReference type="EMBL" id="KAJ1679801.1"/>
    </source>
</evidence>
<name>A0ACC1HVW3_9FUNG</name>
<organism evidence="1 2">
    <name type="scientific">Spiromyces aspiralis</name>
    <dbReference type="NCBI Taxonomy" id="68401"/>
    <lineage>
        <taxon>Eukaryota</taxon>
        <taxon>Fungi</taxon>
        <taxon>Fungi incertae sedis</taxon>
        <taxon>Zoopagomycota</taxon>
        <taxon>Kickxellomycotina</taxon>
        <taxon>Kickxellomycetes</taxon>
        <taxon>Kickxellales</taxon>
        <taxon>Kickxellaceae</taxon>
        <taxon>Spiromyces</taxon>
    </lineage>
</organism>
<reference evidence="1" key="1">
    <citation type="submission" date="2022-06" db="EMBL/GenBank/DDBJ databases">
        <title>Phylogenomic reconstructions and comparative analyses of Kickxellomycotina fungi.</title>
        <authorList>
            <person name="Reynolds N.K."/>
            <person name="Stajich J.E."/>
            <person name="Barry K."/>
            <person name="Grigoriev I.V."/>
            <person name="Crous P."/>
            <person name="Smith M.E."/>
        </authorList>
    </citation>
    <scope>NUCLEOTIDE SEQUENCE</scope>
    <source>
        <strain evidence="1">RSA 2271</strain>
    </source>
</reference>
<proteinExistence type="predicted"/>
<sequence>ASILMDASKGKEDHLDGRLHPQAGDPDGSTSVAVFSSLPSSPAAQVQPLGPGIDAITLELQRLGIPVKQLESTLPPLQIDTELRAQVPPSMASPFNQSQWPLSTATAMSSTVPASLVAAKQPPASHPPPNATT</sequence>